<dbReference type="PROSITE" id="PS00169">
    <property type="entry name" value="D_ALA_DEHYDRATASE"/>
    <property type="match status" value="1"/>
</dbReference>
<comment type="subunit">
    <text evidence="3 11">Homooctamer.</text>
</comment>
<comment type="similarity">
    <text evidence="2 12">Belongs to the ALAD family.</text>
</comment>
<accession>A0A938YD21</accession>
<dbReference type="FunFam" id="3.20.20.70:FF:000019">
    <property type="entry name" value="Delta-aminolevulinic acid dehydratase"/>
    <property type="match status" value="1"/>
</dbReference>
<dbReference type="CDD" id="cd06578">
    <property type="entry name" value="HemD"/>
    <property type="match status" value="1"/>
</dbReference>
<keyword evidence="7 11" id="KW-0456">Lyase</keyword>
<organism evidence="15 16">
    <name type="scientific">Nakamurella leprariae</name>
    <dbReference type="NCBI Taxonomy" id="2803911"/>
    <lineage>
        <taxon>Bacteria</taxon>
        <taxon>Bacillati</taxon>
        <taxon>Actinomycetota</taxon>
        <taxon>Actinomycetes</taxon>
        <taxon>Nakamurellales</taxon>
        <taxon>Nakamurellaceae</taxon>
        <taxon>Nakamurella</taxon>
    </lineage>
</organism>
<gene>
    <name evidence="15" type="primary">hemB</name>
    <name evidence="15" type="ORF">JL106_08645</name>
</gene>
<evidence type="ECO:0000256" key="12">
    <source>
        <dbReference type="RuleBase" id="RU004161"/>
    </source>
</evidence>
<keyword evidence="16" id="KW-1185">Reference proteome</keyword>
<dbReference type="Pfam" id="PF00490">
    <property type="entry name" value="ALAD"/>
    <property type="match status" value="1"/>
</dbReference>
<evidence type="ECO:0000256" key="6">
    <source>
        <dbReference type="ARBA" id="ARBA00023133"/>
    </source>
</evidence>
<evidence type="ECO:0000313" key="16">
    <source>
        <dbReference type="Proteomes" id="UP000663792"/>
    </source>
</evidence>
<evidence type="ECO:0000256" key="3">
    <source>
        <dbReference type="ARBA" id="ARBA00011823"/>
    </source>
</evidence>
<dbReference type="Pfam" id="PF02602">
    <property type="entry name" value="HEM4"/>
    <property type="match status" value="1"/>
</dbReference>
<dbReference type="Proteomes" id="UP000663792">
    <property type="component" value="Unassembled WGS sequence"/>
</dbReference>
<dbReference type="SUPFAM" id="SSF51569">
    <property type="entry name" value="Aldolase"/>
    <property type="match status" value="1"/>
</dbReference>
<dbReference type="InterPro" id="IPR030656">
    <property type="entry name" value="ALAD_AS"/>
</dbReference>
<dbReference type="InterPro" id="IPR036108">
    <property type="entry name" value="4pyrrol_syn_uPrphyn_synt_sf"/>
</dbReference>
<dbReference type="GO" id="GO:0005829">
    <property type="term" value="C:cytosol"/>
    <property type="evidence" value="ECO:0007669"/>
    <property type="project" value="TreeGrafter"/>
</dbReference>
<feature type="domain" description="Tetrapyrrole biosynthesis uroporphyrinogen III synthase" evidence="14">
    <location>
        <begin position="33"/>
        <end position="257"/>
    </location>
</feature>
<comment type="pathway">
    <text evidence="1">Porphyrin-containing compound metabolism; protoporphyrin-IX biosynthesis; coproporphyrinogen-III from 5-aminolevulinate: step 1/4.</text>
</comment>
<name>A0A938YD21_9ACTN</name>
<dbReference type="GO" id="GO:0008270">
    <property type="term" value="F:zinc ion binding"/>
    <property type="evidence" value="ECO:0007669"/>
    <property type="project" value="TreeGrafter"/>
</dbReference>
<evidence type="ECO:0000256" key="5">
    <source>
        <dbReference type="ARBA" id="ARBA00020771"/>
    </source>
</evidence>
<evidence type="ECO:0000256" key="13">
    <source>
        <dbReference type="SAM" id="MobiDB-lite"/>
    </source>
</evidence>
<dbReference type="GO" id="GO:0006783">
    <property type="term" value="P:heme biosynthetic process"/>
    <property type="evidence" value="ECO:0007669"/>
    <property type="project" value="UniProtKB-KW"/>
</dbReference>
<keyword evidence="8 11" id="KW-0627">Porphyrin biosynthesis</keyword>
<dbReference type="PANTHER" id="PTHR11458">
    <property type="entry name" value="DELTA-AMINOLEVULINIC ACID DEHYDRATASE"/>
    <property type="match status" value="1"/>
</dbReference>
<evidence type="ECO:0000256" key="9">
    <source>
        <dbReference type="ARBA" id="ARBA00025628"/>
    </source>
</evidence>
<evidence type="ECO:0000256" key="10">
    <source>
        <dbReference type="ARBA" id="ARBA00047651"/>
    </source>
</evidence>
<dbReference type="SMART" id="SM01004">
    <property type="entry name" value="ALAD"/>
    <property type="match status" value="1"/>
</dbReference>
<evidence type="ECO:0000259" key="14">
    <source>
        <dbReference type="Pfam" id="PF02602"/>
    </source>
</evidence>
<evidence type="ECO:0000256" key="2">
    <source>
        <dbReference type="ARBA" id="ARBA00008055"/>
    </source>
</evidence>
<dbReference type="GO" id="GO:0004655">
    <property type="term" value="F:porphobilinogen synthase activity"/>
    <property type="evidence" value="ECO:0007669"/>
    <property type="project" value="UniProtKB-EC"/>
</dbReference>
<dbReference type="AlphaFoldDB" id="A0A938YD21"/>
<feature type="region of interest" description="Disordered" evidence="13">
    <location>
        <begin position="271"/>
        <end position="321"/>
    </location>
</feature>
<dbReference type="Gene3D" id="3.40.50.10090">
    <property type="match status" value="2"/>
</dbReference>
<dbReference type="Gene3D" id="3.20.20.70">
    <property type="entry name" value="Aldolase class I"/>
    <property type="match status" value="1"/>
</dbReference>
<dbReference type="EMBL" id="JAERWK010000010">
    <property type="protein sequence ID" value="MBM9467346.1"/>
    <property type="molecule type" value="Genomic_DNA"/>
</dbReference>
<dbReference type="EC" id="4.2.1.24" evidence="4 11"/>
<sequence length="646" mass="66786">MTDPAGRGRSGPGRPLAGWRVLVTRPADRATGLVALLEAAGATTEVVPLIGIEPPDDPAPLDRAAAQVQAGRFDWIGLTSVHAVAALVAALDRAGGRTVPATRIAVVGAGTAAAARAAGLRVDVMPDRGGSAAELAACWPAEPGRTVLLPRSDQAAPTLPDALRSKGFIVTEVLAYRTVGRPVPPRTVRALRTGRVGAVLLASPSAAQALAAAVVPGGGADELVVGTIGSPTRAAAEAAGLTVTFTAAAPSDAALVAGLCAAVRDLAPRPVRGSSVAGTTLEPAARRRPPALDQDSAGPPVIHPTARTRQEAEPMPYPTERPRRLRRTPAIRRLVAETRLHPRDLVLPMFVKESLTEPVPLQSMPGVLQHTRESLRRAAVEAVEAGIGGLMLFGIPTHRDAVGSAATDPDGILNVAMADLRAEVGAETVLMADLCLDEFTDHGHCGVLTASGAVDNDATLVRYQDMGLALSAAGADLVGTSGMMDGQVAAVRSALDGAGALDTGIFAYGAKYASAFYGPFREAVDSALQGDRRTYQQQPGNRREAAREVALDIAEGADLIMVKPAMSYLDVLADVARDPAVTVPVAAYQISGEYAMIEAAAANGWIDRDRAVMESLVSIKRAGAQIVLTYWAVSVARRLTAGEDLG</sequence>
<dbReference type="InterPro" id="IPR003754">
    <property type="entry name" value="4pyrrol_synth_uPrphyn_synth"/>
</dbReference>
<proteinExistence type="inferred from homology"/>
<evidence type="ECO:0000256" key="7">
    <source>
        <dbReference type="ARBA" id="ARBA00023239"/>
    </source>
</evidence>
<dbReference type="NCBIfam" id="NF006762">
    <property type="entry name" value="PRK09283.1"/>
    <property type="match status" value="1"/>
</dbReference>
<comment type="caution">
    <text evidence="15">The sequence shown here is derived from an EMBL/GenBank/DDBJ whole genome shotgun (WGS) entry which is preliminary data.</text>
</comment>
<dbReference type="SUPFAM" id="SSF69618">
    <property type="entry name" value="HemD-like"/>
    <property type="match status" value="1"/>
</dbReference>
<dbReference type="GO" id="GO:0004852">
    <property type="term" value="F:uroporphyrinogen-III synthase activity"/>
    <property type="evidence" value="ECO:0007669"/>
    <property type="project" value="InterPro"/>
</dbReference>
<evidence type="ECO:0000256" key="4">
    <source>
        <dbReference type="ARBA" id="ARBA00012053"/>
    </source>
</evidence>
<evidence type="ECO:0000256" key="1">
    <source>
        <dbReference type="ARBA" id="ARBA00004694"/>
    </source>
</evidence>
<dbReference type="InterPro" id="IPR001731">
    <property type="entry name" value="ALAD"/>
</dbReference>
<dbReference type="PANTHER" id="PTHR11458:SF0">
    <property type="entry name" value="DELTA-AMINOLEVULINIC ACID DEHYDRATASE"/>
    <property type="match status" value="1"/>
</dbReference>
<dbReference type="CDD" id="cd00384">
    <property type="entry name" value="ALAD_PBGS"/>
    <property type="match status" value="1"/>
</dbReference>
<comment type="catalytic activity">
    <reaction evidence="10 11">
        <text>2 5-aminolevulinate = porphobilinogen + 2 H2O + H(+)</text>
        <dbReference type="Rhea" id="RHEA:24064"/>
        <dbReference type="ChEBI" id="CHEBI:15377"/>
        <dbReference type="ChEBI" id="CHEBI:15378"/>
        <dbReference type="ChEBI" id="CHEBI:58126"/>
        <dbReference type="ChEBI" id="CHEBI:356416"/>
        <dbReference type="EC" id="4.2.1.24"/>
    </reaction>
</comment>
<protein>
    <recommendedName>
        <fullName evidence="5 11">Delta-aminolevulinic acid dehydratase</fullName>
        <ecNumber evidence="4 11">4.2.1.24</ecNumber>
    </recommendedName>
</protein>
<evidence type="ECO:0000256" key="8">
    <source>
        <dbReference type="ARBA" id="ARBA00023244"/>
    </source>
</evidence>
<dbReference type="InterPro" id="IPR013785">
    <property type="entry name" value="Aldolase_TIM"/>
</dbReference>
<dbReference type="PRINTS" id="PR00144">
    <property type="entry name" value="DALDHYDRTASE"/>
</dbReference>
<comment type="function">
    <text evidence="9">Catalyzes an early step in the biosynthesis of tetrapyrroles. Binds two molecules of 5-aminolevulinate per subunit, each at a distinct site, and catalyzes their condensation to form porphobilinogen.</text>
</comment>
<reference evidence="15" key="1">
    <citation type="submission" date="2021-01" db="EMBL/GenBank/DDBJ databases">
        <title>YIM 132084 draft genome.</title>
        <authorList>
            <person name="An D."/>
        </authorList>
    </citation>
    <scope>NUCLEOTIDE SEQUENCE</scope>
    <source>
        <strain evidence="15">YIM 132084</strain>
    </source>
</reference>
<evidence type="ECO:0000256" key="11">
    <source>
        <dbReference type="RuleBase" id="RU000515"/>
    </source>
</evidence>
<evidence type="ECO:0000313" key="15">
    <source>
        <dbReference type="EMBL" id="MBM9467346.1"/>
    </source>
</evidence>
<keyword evidence="6" id="KW-0350">Heme biosynthesis</keyword>